<comment type="caution">
    <text evidence="1">The sequence shown here is derived from an EMBL/GenBank/DDBJ whole genome shotgun (WGS) entry which is preliminary data.</text>
</comment>
<keyword evidence="2" id="KW-1185">Reference proteome</keyword>
<dbReference type="Proteomes" id="UP001058974">
    <property type="component" value="Chromosome 6"/>
</dbReference>
<dbReference type="GO" id="GO:0010048">
    <property type="term" value="P:vernalization response"/>
    <property type="evidence" value="ECO:0007669"/>
    <property type="project" value="InterPro"/>
</dbReference>
<gene>
    <name evidence="1" type="ORF">KIW84_061432</name>
</gene>
<dbReference type="InterPro" id="IPR044514">
    <property type="entry name" value="VIN3-like"/>
</dbReference>
<accession>A0A9D4W323</accession>
<dbReference type="EMBL" id="JAMSHJ010000006">
    <property type="protein sequence ID" value="KAI5394815.1"/>
    <property type="molecule type" value="Genomic_DNA"/>
</dbReference>
<dbReference type="GO" id="GO:0040029">
    <property type="term" value="P:epigenetic regulation of gene expression"/>
    <property type="evidence" value="ECO:0007669"/>
    <property type="project" value="InterPro"/>
</dbReference>
<dbReference type="PANTHER" id="PTHR46286:SF6">
    <property type="entry name" value="OS08G0220600 PROTEIN"/>
    <property type="match status" value="1"/>
</dbReference>
<organism evidence="1 2">
    <name type="scientific">Pisum sativum</name>
    <name type="common">Garden pea</name>
    <name type="synonym">Lathyrus oleraceus</name>
    <dbReference type="NCBI Taxonomy" id="3888"/>
    <lineage>
        <taxon>Eukaryota</taxon>
        <taxon>Viridiplantae</taxon>
        <taxon>Streptophyta</taxon>
        <taxon>Embryophyta</taxon>
        <taxon>Tracheophyta</taxon>
        <taxon>Spermatophyta</taxon>
        <taxon>Magnoliopsida</taxon>
        <taxon>eudicotyledons</taxon>
        <taxon>Gunneridae</taxon>
        <taxon>Pentapetalae</taxon>
        <taxon>rosids</taxon>
        <taxon>fabids</taxon>
        <taxon>Fabales</taxon>
        <taxon>Fabaceae</taxon>
        <taxon>Papilionoideae</taxon>
        <taxon>50 kb inversion clade</taxon>
        <taxon>NPAAA clade</taxon>
        <taxon>Hologalegina</taxon>
        <taxon>IRL clade</taxon>
        <taxon>Fabeae</taxon>
        <taxon>Lathyrus</taxon>
    </lineage>
</organism>
<dbReference type="AlphaFoldDB" id="A0A9D4W323"/>
<name>A0A9D4W323_PEA</name>
<evidence type="ECO:0000313" key="2">
    <source>
        <dbReference type="Proteomes" id="UP001058974"/>
    </source>
</evidence>
<dbReference type="PANTHER" id="PTHR46286">
    <property type="entry name" value="VIN3-LIKE PROTEIN 2-RELATED"/>
    <property type="match status" value="1"/>
</dbReference>
<protein>
    <submittedName>
        <fullName evidence="1">Uncharacterized protein</fullName>
    </submittedName>
</protein>
<proteinExistence type="predicted"/>
<sequence>MPNYGCEDPRWSRKEDLYHPSHSRKLDIPLWAFLCTDELVDCCGTVSRPIQSEFVSARGVKGNVHSVVRINSCVVKDQESLVSEEARRVDILSVRISLAHRILTGTKVYTEVHKIVETALELLEIEAGPLDHVYARMIHGIVSRLSCGAEVQKLCSTAVECFDLKLSELFSSCEEKKEAPTCSLHFEECLPTSVVIVLEYKDKLLKNFLGCRL</sequence>
<dbReference type="Gramene" id="Psat06G0143200-T1">
    <property type="protein sequence ID" value="KAI5394815.1"/>
    <property type="gene ID" value="KIW84_061432"/>
</dbReference>
<reference evidence="1 2" key="1">
    <citation type="journal article" date="2022" name="Nat. Genet.">
        <title>Improved pea reference genome and pan-genome highlight genomic features and evolutionary characteristics.</title>
        <authorList>
            <person name="Yang T."/>
            <person name="Liu R."/>
            <person name="Luo Y."/>
            <person name="Hu S."/>
            <person name="Wang D."/>
            <person name="Wang C."/>
            <person name="Pandey M.K."/>
            <person name="Ge S."/>
            <person name="Xu Q."/>
            <person name="Li N."/>
            <person name="Li G."/>
            <person name="Huang Y."/>
            <person name="Saxena R.K."/>
            <person name="Ji Y."/>
            <person name="Li M."/>
            <person name="Yan X."/>
            <person name="He Y."/>
            <person name="Liu Y."/>
            <person name="Wang X."/>
            <person name="Xiang C."/>
            <person name="Varshney R.K."/>
            <person name="Ding H."/>
            <person name="Gao S."/>
            <person name="Zong X."/>
        </authorList>
    </citation>
    <scope>NUCLEOTIDE SEQUENCE [LARGE SCALE GENOMIC DNA]</scope>
    <source>
        <strain evidence="1 2">cv. Zhongwan 6</strain>
    </source>
</reference>
<evidence type="ECO:0000313" key="1">
    <source>
        <dbReference type="EMBL" id="KAI5394815.1"/>
    </source>
</evidence>